<dbReference type="EMBL" id="OX459119">
    <property type="protein sequence ID" value="CAI9093372.1"/>
    <property type="molecule type" value="Genomic_DNA"/>
</dbReference>
<keyword evidence="2" id="KW-1185">Reference proteome</keyword>
<accession>A0AAV1CFJ7</accession>
<organism evidence="1 2">
    <name type="scientific">Oldenlandia corymbosa var. corymbosa</name>
    <dbReference type="NCBI Taxonomy" id="529605"/>
    <lineage>
        <taxon>Eukaryota</taxon>
        <taxon>Viridiplantae</taxon>
        <taxon>Streptophyta</taxon>
        <taxon>Embryophyta</taxon>
        <taxon>Tracheophyta</taxon>
        <taxon>Spermatophyta</taxon>
        <taxon>Magnoliopsida</taxon>
        <taxon>eudicotyledons</taxon>
        <taxon>Gunneridae</taxon>
        <taxon>Pentapetalae</taxon>
        <taxon>asterids</taxon>
        <taxon>lamiids</taxon>
        <taxon>Gentianales</taxon>
        <taxon>Rubiaceae</taxon>
        <taxon>Rubioideae</taxon>
        <taxon>Spermacoceae</taxon>
        <taxon>Hedyotis-Oldenlandia complex</taxon>
        <taxon>Oldenlandia</taxon>
    </lineage>
</organism>
<proteinExistence type="predicted"/>
<dbReference type="GO" id="GO:1990837">
    <property type="term" value="F:sequence-specific double-stranded DNA binding"/>
    <property type="evidence" value="ECO:0007669"/>
    <property type="project" value="TreeGrafter"/>
</dbReference>
<gene>
    <name evidence="1" type="ORF">OLC1_LOCUS4800</name>
</gene>
<name>A0AAV1CFJ7_OLDCO</name>
<dbReference type="GO" id="GO:0005634">
    <property type="term" value="C:nucleus"/>
    <property type="evidence" value="ECO:0007669"/>
    <property type="project" value="TreeGrafter"/>
</dbReference>
<reference evidence="1" key="1">
    <citation type="submission" date="2023-03" db="EMBL/GenBank/DDBJ databases">
        <authorList>
            <person name="Julca I."/>
        </authorList>
    </citation>
    <scope>NUCLEOTIDE SEQUENCE</scope>
</reference>
<evidence type="ECO:0000313" key="1">
    <source>
        <dbReference type="EMBL" id="CAI9093372.1"/>
    </source>
</evidence>
<dbReference type="InterPro" id="IPR053031">
    <property type="entry name" value="Cuticle_assoc_protein"/>
</dbReference>
<sequence>MMPGRGVADDDSGVVKLNLCRRLIKDHRVSSYYYGRNEIEDNVSTYRWKFNAEKATKALIFATIVNELPPRCVVESQQFRSLVSSACPTFRVPSKSLLQEECRQLFEEEKAKLKTLLWNRMG</sequence>
<dbReference type="AlphaFoldDB" id="A0AAV1CFJ7"/>
<dbReference type="Proteomes" id="UP001161247">
    <property type="component" value="Chromosome 2"/>
</dbReference>
<protein>
    <submittedName>
        <fullName evidence="1">OLC1v1028862C2</fullName>
    </submittedName>
</protein>
<dbReference type="GO" id="GO:0006357">
    <property type="term" value="P:regulation of transcription by RNA polymerase II"/>
    <property type="evidence" value="ECO:0007669"/>
    <property type="project" value="TreeGrafter"/>
</dbReference>
<dbReference type="PANTHER" id="PTHR34396:SF27">
    <property type="entry name" value="OS08G0208700 PROTEIN"/>
    <property type="match status" value="1"/>
</dbReference>
<evidence type="ECO:0000313" key="2">
    <source>
        <dbReference type="Proteomes" id="UP001161247"/>
    </source>
</evidence>
<dbReference type="PANTHER" id="PTHR34396">
    <property type="entry name" value="OS03G0264950 PROTEIN-RELATED"/>
    <property type="match status" value="1"/>
</dbReference>